<dbReference type="SUPFAM" id="SSF103473">
    <property type="entry name" value="MFS general substrate transporter"/>
    <property type="match status" value="1"/>
</dbReference>
<keyword evidence="3 5" id="KW-1133">Transmembrane helix</keyword>
<keyword evidence="4 5" id="KW-0472">Membrane</keyword>
<evidence type="ECO:0000256" key="5">
    <source>
        <dbReference type="SAM" id="Phobius"/>
    </source>
</evidence>
<evidence type="ECO:0000259" key="6">
    <source>
        <dbReference type="PROSITE" id="PS50850"/>
    </source>
</evidence>
<feature type="transmembrane region" description="Helical" evidence="5">
    <location>
        <begin position="300"/>
        <end position="319"/>
    </location>
</feature>
<sequence>MSKFTLSIPAHKRRWYIIFVIFLAIVFNYYDRQIVSILKPMLKAEFNLGDDGYALVLNVFTVFYALMYPVSGWLVDKFGERKVMLVGILGWSVACLGGGMSRTFGSFLFFRGMLGAAEPTNFPAQLKVVTVWFSGKLRATANSLCIAGSSIGAIIAPPLVAWLAMRYNFHTVFIVAGVVGLIIALLWFLIYVEPPAEIREEVAGDANKGTVEQGFTWGQLWKTKTLWGILLIRFVSDPVWYFCLFWLPGYLQEESGLTLAQIGMFGWIPFLVADIGAIGTSAWSDKMVRKGKEPLLARKIMLSCVAVLAPLCCLTAYVSDPYLTIVIFALVAVACLSWLFTVSVVIAEAFPVKNVASVLGIAGGFGALGAILFNYFVGQMMGSLGAGTIFIVMAFMHPIAVFILWTMVKKEKPSLEVVNTDN</sequence>
<protein>
    <submittedName>
        <fullName evidence="7">MFS transporter, ACS family, hexuronate transporter</fullName>
    </submittedName>
</protein>
<organism evidence="7 8">
    <name type="scientific">Sphingobacterium psychroaquaticum</name>
    <dbReference type="NCBI Taxonomy" id="561061"/>
    <lineage>
        <taxon>Bacteria</taxon>
        <taxon>Pseudomonadati</taxon>
        <taxon>Bacteroidota</taxon>
        <taxon>Sphingobacteriia</taxon>
        <taxon>Sphingobacteriales</taxon>
        <taxon>Sphingobacteriaceae</taxon>
        <taxon>Sphingobacterium</taxon>
    </lineage>
</organism>
<feature type="transmembrane region" description="Helical" evidence="5">
    <location>
        <begin position="83"/>
        <end position="104"/>
    </location>
</feature>
<dbReference type="GO" id="GO:0015134">
    <property type="term" value="F:hexuronate transmembrane transporter activity"/>
    <property type="evidence" value="ECO:0007669"/>
    <property type="project" value="TreeGrafter"/>
</dbReference>
<dbReference type="STRING" id="561061.SAMN05660862_0661"/>
<dbReference type="RefSeq" id="WP_085471981.1">
    <property type="nucleotide sequence ID" value="NZ_FXAU01000001.1"/>
</dbReference>
<dbReference type="InterPro" id="IPR020846">
    <property type="entry name" value="MFS_dom"/>
</dbReference>
<dbReference type="AlphaFoldDB" id="A0A1X7ICC9"/>
<dbReference type="InterPro" id="IPR050382">
    <property type="entry name" value="MFS_Na/Anion_cotransporter"/>
</dbReference>
<proteinExistence type="predicted"/>
<dbReference type="CDD" id="cd17319">
    <property type="entry name" value="MFS_ExuT_GudP_like"/>
    <property type="match status" value="1"/>
</dbReference>
<gene>
    <name evidence="7" type="ORF">SAMN05660862_0661</name>
</gene>
<feature type="transmembrane region" description="Helical" evidence="5">
    <location>
        <begin position="144"/>
        <end position="165"/>
    </location>
</feature>
<dbReference type="PANTHER" id="PTHR11662">
    <property type="entry name" value="SOLUTE CARRIER FAMILY 17"/>
    <property type="match status" value="1"/>
</dbReference>
<accession>A0A1X7ICC9</accession>
<feature type="transmembrane region" description="Helical" evidence="5">
    <location>
        <begin position="383"/>
        <end position="405"/>
    </location>
</feature>
<feature type="transmembrane region" description="Helical" evidence="5">
    <location>
        <begin position="259"/>
        <end position="279"/>
    </location>
</feature>
<dbReference type="GO" id="GO:0016020">
    <property type="term" value="C:membrane"/>
    <property type="evidence" value="ECO:0007669"/>
    <property type="project" value="UniProtKB-SubCell"/>
</dbReference>
<dbReference type="Gene3D" id="1.20.1250.20">
    <property type="entry name" value="MFS general substrate transporter like domains"/>
    <property type="match status" value="2"/>
</dbReference>
<name>A0A1X7ICC9_9SPHI</name>
<dbReference type="PROSITE" id="PS50850">
    <property type="entry name" value="MFS"/>
    <property type="match status" value="1"/>
</dbReference>
<evidence type="ECO:0000313" key="8">
    <source>
        <dbReference type="Proteomes" id="UP000192980"/>
    </source>
</evidence>
<feature type="transmembrane region" description="Helical" evidence="5">
    <location>
        <begin position="325"/>
        <end position="346"/>
    </location>
</feature>
<feature type="transmembrane region" description="Helical" evidence="5">
    <location>
        <begin position="226"/>
        <end position="247"/>
    </location>
</feature>
<feature type="transmembrane region" description="Helical" evidence="5">
    <location>
        <begin position="52"/>
        <end position="71"/>
    </location>
</feature>
<evidence type="ECO:0000256" key="2">
    <source>
        <dbReference type="ARBA" id="ARBA00022692"/>
    </source>
</evidence>
<evidence type="ECO:0000313" key="7">
    <source>
        <dbReference type="EMBL" id="SMG12092.1"/>
    </source>
</evidence>
<feature type="transmembrane region" description="Helical" evidence="5">
    <location>
        <begin position="15"/>
        <end position="31"/>
    </location>
</feature>
<keyword evidence="8" id="KW-1185">Reference proteome</keyword>
<comment type="subcellular location">
    <subcellularLocation>
        <location evidence="1">Membrane</location>
        <topology evidence="1">Multi-pass membrane protein</topology>
    </subcellularLocation>
</comment>
<evidence type="ECO:0000256" key="3">
    <source>
        <dbReference type="ARBA" id="ARBA00022989"/>
    </source>
</evidence>
<feature type="domain" description="Major facilitator superfamily (MFS) profile" evidence="6">
    <location>
        <begin position="17"/>
        <end position="412"/>
    </location>
</feature>
<dbReference type="InterPro" id="IPR036259">
    <property type="entry name" value="MFS_trans_sf"/>
</dbReference>
<reference evidence="7 8" key="1">
    <citation type="submission" date="2017-04" db="EMBL/GenBank/DDBJ databases">
        <authorList>
            <person name="Afonso C.L."/>
            <person name="Miller P.J."/>
            <person name="Scott M.A."/>
            <person name="Spackman E."/>
            <person name="Goraichik I."/>
            <person name="Dimitrov K.M."/>
            <person name="Suarez D.L."/>
            <person name="Swayne D.E."/>
        </authorList>
    </citation>
    <scope>NUCLEOTIDE SEQUENCE [LARGE SCALE GENOMIC DNA]</scope>
    <source>
        <strain evidence="7 8">DSM 22418</strain>
    </source>
</reference>
<dbReference type="EMBL" id="FXAU01000001">
    <property type="protein sequence ID" value="SMG12092.1"/>
    <property type="molecule type" value="Genomic_DNA"/>
</dbReference>
<feature type="transmembrane region" description="Helical" evidence="5">
    <location>
        <begin position="358"/>
        <end position="377"/>
    </location>
</feature>
<evidence type="ECO:0000256" key="4">
    <source>
        <dbReference type="ARBA" id="ARBA00023136"/>
    </source>
</evidence>
<dbReference type="Pfam" id="PF07690">
    <property type="entry name" value="MFS_1"/>
    <property type="match status" value="1"/>
</dbReference>
<feature type="transmembrane region" description="Helical" evidence="5">
    <location>
        <begin position="171"/>
        <end position="192"/>
    </location>
</feature>
<evidence type="ECO:0000256" key="1">
    <source>
        <dbReference type="ARBA" id="ARBA00004141"/>
    </source>
</evidence>
<dbReference type="InterPro" id="IPR011701">
    <property type="entry name" value="MFS"/>
</dbReference>
<keyword evidence="2 5" id="KW-0812">Transmembrane</keyword>
<dbReference type="OrthoDB" id="9781156at2"/>
<dbReference type="Proteomes" id="UP000192980">
    <property type="component" value="Unassembled WGS sequence"/>
</dbReference>
<dbReference type="PANTHER" id="PTHR11662:SF285">
    <property type="entry name" value="HEXURONATE TRANSPORTER"/>
    <property type="match status" value="1"/>
</dbReference>